<proteinExistence type="predicted"/>
<dbReference type="AlphaFoldDB" id="A0A378PS67"/>
<evidence type="ECO:0000313" key="2">
    <source>
        <dbReference type="EMBL" id="STY91426.1"/>
    </source>
</evidence>
<feature type="compositionally biased region" description="Polar residues" evidence="1">
    <location>
        <begin position="15"/>
        <end position="32"/>
    </location>
</feature>
<sequence length="69" mass="7713">MDNKASKNGDVMDNAVQTNQDNQALTEQTQMQVPPKSTHKPHKPLEQLSGDDIFDALLDDLVDEVSHLR</sequence>
<gene>
    <name evidence="2" type="ORF">NCTC9426_01479</name>
</gene>
<reference evidence="2 3" key="1">
    <citation type="submission" date="2018-06" db="EMBL/GenBank/DDBJ databases">
        <authorList>
            <consortium name="Pathogen Informatics"/>
            <person name="Doyle S."/>
        </authorList>
    </citation>
    <scope>NUCLEOTIDE SEQUENCE [LARGE SCALE GENOMIC DNA]</scope>
    <source>
        <strain evidence="2 3">NCTC9426</strain>
    </source>
</reference>
<organism evidence="2 3">
    <name type="scientific">Moraxella bovis</name>
    <dbReference type="NCBI Taxonomy" id="476"/>
    <lineage>
        <taxon>Bacteria</taxon>
        <taxon>Pseudomonadati</taxon>
        <taxon>Pseudomonadota</taxon>
        <taxon>Gammaproteobacteria</taxon>
        <taxon>Moraxellales</taxon>
        <taxon>Moraxellaceae</taxon>
        <taxon>Moraxella</taxon>
    </lineage>
</organism>
<evidence type="ECO:0000256" key="1">
    <source>
        <dbReference type="SAM" id="MobiDB-lite"/>
    </source>
</evidence>
<name>A0A378PS67_MORBO</name>
<protein>
    <submittedName>
        <fullName evidence="2">Uncharacterized protein</fullName>
    </submittedName>
</protein>
<dbReference type="EMBL" id="UGPZ01000002">
    <property type="protein sequence ID" value="STY91426.1"/>
    <property type="molecule type" value="Genomic_DNA"/>
</dbReference>
<accession>A0A378PS67</accession>
<evidence type="ECO:0000313" key="3">
    <source>
        <dbReference type="Proteomes" id="UP000254133"/>
    </source>
</evidence>
<dbReference type="Proteomes" id="UP000254133">
    <property type="component" value="Unassembled WGS sequence"/>
</dbReference>
<feature type="region of interest" description="Disordered" evidence="1">
    <location>
        <begin position="1"/>
        <end position="47"/>
    </location>
</feature>